<accession>A0A8R1UUR1</accession>
<keyword evidence="2" id="KW-1185">Reference proteome</keyword>
<sequence length="339" mass="38724">MGSSSSKQLPTHTSSVRNSVVLCDGLPRMHEVKNRYEAFEITGKLTTLNPWYAGSNCGRFNYMLGHQIISRPDQSINFTVIIQRTPSTDYDSVTTFDLDIVEIEINLTTVTIIVLRRTRIENSGDFFNYGATMGFYYLSDQTVVIVDYDRNSSTLRQRLIQIDMIKETAICHFYRGYSIDGLEGEFVFDLHVHARTSIGEDLAITVIPNRDMETHGQSYTLGEMAGTIYPLNPLSKRRSKRITDLIEEVFNNHNACRLGEGLIRHLRMIPLRDGHFILASLVIDNSESRLIGEENVKKAEEKFRLIRSPQRSHLASITVQKIDQVPHELMEQLATRFMS</sequence>
<dbReference type="EnsemblMetazoa" id="PPA37547.1">
    <property type="protein sequence ID" value="PPA37547.1"/>
    <property type="gene ID" value="WBGene00275916"/>
</dbReference>
<evidence type="ECO:0000313" key="1">
    <source>
        <dbReference type="EnsemblMetazoa" id="PPA37547.1"/>
    </source>
</evidence>
<organism evidence="1 2">
    <name type="scientific">Pristionchus pacificus</name>
    <name type="common">Parasitic nematode worm</name>
    <dbReference type="NCBI Taxonomy" id="54126"/>
    <lineage>
        <taxon>Eukaryota</taxon>
        <taxon>Metazoa</taxon>
        <taxon>Ecdysozoa</taxon>
        <taxon>Nematoda</taxon>
        <taxon>Chromadorea</taxon>
        <taxon>Rhabditida</taxon>
        <taxon>Rhabditina</taxon>
        <taxon>Diplogasteromorpha</taxon>
        <taxon>Diplogasteroidea</taxon>
        <taxon>Neodiplogasteridae</taxon>
        <taxon>Pristionchus</taxon>
    </lineage>
</organism>
<proteinExistence type="predicted"/>
<gene>
    <name evidence="1" type="primary">WBGene00275916</name>
</gene>
<name>A0A8R1UUR1_PRIPA</name>
<dbReference type="AlphaFoldDB" id="A0A8R1UUR1"/>
<reference evidence="1" key="2">
    <citation type="submission" date="2022-06" db="UniProtKB">
        <authorList>
            <consortium name="EnsemblMetazoa"/>
        </authorList>
    </citation>
    <scope>IDENTIFICATION</scope>
    <source>
        <strain evidence="1">PS312</strain>
    </source>
</reference>
<evidence type="ECO:0000313" key="2">
    <source>
        <dbReference type="Proteomes" id="UP000005239"/>
    </source>
</evidence>
<reference evidence="2" key="1">
    <citation type="journal article" date="2008" name="Nat. Genet.">
        <title>The Pristionchus pacificus genome provides a unique perspective on nematode lifestyle and parasitism.</title>
        <authorList>
            <person name="Dieterich C."/>
            <person name="Clifton S.W."/>
            <person name="Schuster L.N."/>
            <person name="Chinwalla A."/>
            <person name="Delehaunty K."/>
            <person name="Dinkelacker I."/>
            <person name="Fulton L."/>
            <person name="Fulton R."/>
            <person name="Godfrey J."/>
            <person name="Minx P."/>
            <person name="Mitreva M."/>
            <person name="Roeseler W."/>
            <person name="Tian H."/>
            <person name="Witte H."/>
            <person name="Yang S.P."/>
            <person name="Wilson R.K."/>
            <person name="Sommer R.J."/>
        </authorList>
    </citation>
    <scope>NUCLEOTIDE SEQUENCE [LARGE SCALE GENOMIC DNA]</scope>
    <source>
        <strain evidence="2">PS312</strain>
    </source>
</reference>
<dbReference type="Proteomes" id="UP000005239">
    <property type="component" value="Unassembled WGS sequence"/>
</dbReference>
<protein>
    <submittedName>
        <fullName evidence="1">Uncharacterized protein</fullName>
    </submittedName>
</protein>